<reference evidence="7 8" key="1">
    <citation type="submission" date="2018-08" db="EMBL/GenBank/DDBJ databases">
        <authorList>
            <person name="Laetsch R D."/>
            <person name="Stevens L."/>
            <person name="Kumar S."/>
            <person name="Blaxter L. M."/>
        </authorList>
    </citation>
    <scope>NUCLEOTIDE SEQUENCE [LARGE SCALE GENOMIC DNA]</scope>
</reference>
<dbReference type="PROSITE" id="PS50184">
    <property type="entry name" value="VWFC_2"/>
    <property type="match status" value="2"/>
</dbReference>
<dbReference type="PANTHER" id="PTHR46698">
    <property type="entry name" value="CROSSVEINLESS 2"/>
    <property type="match status" value="1"/>
</dbReference>
<feature type="chain" id="PRO_5017988387" description="VWFD domain-containing protein" evidence="4">
    <location>
        <begin position="21"/>
        <end position="536"/>
    </location>
</feature>
<dbReference type="OrthoDB" id="5825149at2759"/>
<sequence length="536" mass="60015">MTCSSKSFTATLIIFSLTFALIEVNCQLAGQGIPCTKEGAEIDLAKVTRGLCHRGYYGVLLSSRHVTVSMAFKQFRTLQNATGAVAEDYFGYFQSGIVSCAWEKCESSGGCPAAGVITSWRIRCVSNCSNGRVLAGFCCTLCLTPIRADDGCIQCDLVLNQWYHCYRFACPVLNCPTSQHTKHPKRCCPECKSRTAVAEGSSVAVWSDSQCLFRGWHYLVHDTFRVDPCSRCTCQPGGIVCRRFVCPIKQCDRSRIFYKPNVCCPFCYRKESPCKRVDINGNEVIVEHGAKWTLDNNCSSCICISGYIKCKRTDCAWRGKCSQSGHLKRVNGSCCRGCELKESSCTIFGDPSYVTFDSFGYSFRGTCSYIFTQECSRNGTDPQFKIIGVNEVRSSLATRRVLIYISLFNGTYFAIHLLPKKVIRERKKIISIPYVRYTDWPEYRAFEDPSNGHIVVSFKLIGLKVIWDGHSFVKIVLTKRHQSKVCGLCGNFNGNPNDDLISRHATSPGYSVPHFAQSWAHDNIACVRDETARYLP</sequence>
<dbReference type="InterPro" id="IPR001007">
    <property type="entry name" value="VWF_dom"/>
</dbReference>
<dbReference type="PANTHER" id="PTHR46698:SF4">
    <property type="entry name" value="CROSSVEINLESS 2"/>
    <property type="match status" value="1"/>
</dbReference>
<gene>
    <name evidence="7" type="ORF">NLS_LOCUS1134</name>
</gene>
<dbReference type="InterPro" id="IPR001846">
    <property type="entry name" value="VWF_type-D"/>
</dbReference>
<proteinExistence type="predicted"/>
<dbReference type="Gene3D" id="6.20.200.20">
    <property type="match status" value="1"/>
</dbReference>
<name>A0A3P6SS80_LITSI</name>
<dbReference type="PROSITE" id="PS51233">
    <property type="entry name" value="VWFD"/>
    <property type="match status" value="1"/>
</dbReference>
<evidence type="ECO:0000256" key="1">
    <source>
        <dbReference type="ARBA" id="ARBA00004613"/>
    </source>
</evidence>
<feature type="domain" description="VWFC" evidence="5">
    <location>
        <begin position="209"/>
        <end position="268"/>
    </location>
</feature>
<dbReference type="STRING" id="42156.A0A3P6SS80"/>
<evidence type="ECO:0008006" key="9">
    <source>
        <dbReference type="Google" id="ProtNLM"/>
    </source>
</evidence>
<evidence type="ECO:0000313" key="8">
    <source>
        <dbReference type="Proteomes" id="UP000277928"/>
    </source>
</evidence>
<evidence type="ECO:0000259" key="6">
    <source>
        <dbReference type="PROSITE" id="PS51233"/>
    </source>
</evidence>
<dbReference type="SMART" id="SM00216">
    <property type="entry name" value="VWD"/>
    <property type="match status" value="1"/>
</dbReference>
<evidence type="ECO:0000256" key="4">
    <source>
        <dbReference type="SAM" id="SignalP"/>
    </source>
</evidence>
<keyword evidence="2" id="KW-0964">Secreted</keyword>
<feature type="domain" description="VWFC" evidence="5">
    <location>
        <begin position="272"/>
        <end position="339"/>
    </location>
</feature>
<feature type="domain" description="VWFD" evidence="6">
    <location>
        <begin position="343"/>
        <end position="527"/>
    </location>
</feature>
<dbReference type="SMART" id="SM00214">
    <property type="entry name" value="VWC"/>
    <property type="match status" value="2"/>
</dbReference>
<feature type="signal peptide" evidence="4">
    <location>
        <begin position="1"/>
        <end position="20"/>
    </location>
</feature>
<dbReference type="Proteomes" id="UP000277928">
    <property type="component" value="Unassembled WGS sequence"/>
</dbReference>
<keyword evidence="8" id="KW-1185">Reference proteome</keyword>
<evidence type="ECO:0000313" key="7">
    <source>
        <dbReference type="EMBL" id="VDK70535.1"/>
    </source>
</evidence>
<accession>A0A3P6SS80</accession>
<dbReference type="GO" id="GO:0005576">
    <property type="term" value="C:extracellular region"/>
    <property type="evidence" value="ECO:0007669"/>
    <property type="project" value="UniProtKB-SubCell"/>
</dbReference>
<dbReference type="AlphaFoldDB" id="A0A3P6SS80"/>
<dbReference type="InterPro" id="IPR052424">
    <property type="entry name" value="Kielin_Chordin-BMP_Reg"/>
</dbReference>
<dbReference type="Pfam" id="PF00094">
    <property type="entry name" value="VWD"/>
    <property type="match status" value="1"/>
</dbReference>
<evidence type="ECO:0000256" key="3">
    <source>
        <dbReference type="ARBA" id="ARBA00022729"/>
    </source>
</evidence>
<dbReference type="Pfam" id="PF00093">
    <property type="entry name" value="VWC"/>
    <property type="match status" value="1"/>
</dbReference>
<organism evidence="7 8">
    <name type="scientific">Litomosoides sigmodontis</name>
    <name type="common">Filarial nematode worm</name>
    <dbReference type="NCBI Taxonomy" id="42156"/>
    <lineage>
        <taxon>Eukaryota</taxon>
        <taxon>Metazoa</taxon>
        <taxon>Ecdysozoa</taxon>
        <taxon>Nematoda</taxon>
        <taxon>Chromadorea</taxon>
        <taxon>Rhabditida</taxon>
        <taxon>Spirurina</taxon>
        <taxon>Spiruromorpha</taxon>
        <taxon>Filarioidea</taxon>
        <taxon>Onchocercidae</taxon>
        <taxon>Litomosoides</taxon>
    </lineage>
</organism>
<evidence type="ECO:0000259" key="5">
    <source>
        <dbReference type="PROSITE" id="PS50184"/>
    </source>
</evidence>
<keyword evidence="3 4" id="KW-0732">Signal</keyword>
<dbReference type="OMA" id="WHFANSW"/>
<evidence type="ECO:0000256" key="2">
    <source>
        <dbReference type="ARBA" id="ARBA00022525"/>
    </source>
</evidence>
<dbReference type="SUPFAM" id="SSF57603">
    <property type="entry name" value="FnI-like domain"/>
    <property type="match status" value="2"/>
</dbReference>
<protein>
    <recommendedName>
        <fullName evidence="9">VWFD domain-containing protein</fullName>
    </recommendedName>
</protein>
<dbReference type="EMBL" id="UYRX01000037">
    <property type="protein sequence ID" value="VDK70535.1"/>
    <property type="molecule type" value="Genomic_DNA"/>
</dbReference>
<comment type="subcellular location">
    <subcellularLocation>
        <location evidence="1">Secreted</location>
    </subcellularLocation>
</comment>